<dbReference type="AlphaFoldDB" id="A0A1M6M7M0"/>
<sequence>MSVALVLGCLWVVAASLVALLPSRRQRLPAGLLVLLAPGLLALLALAHGIWVTLASVAAVVSIFRRPLSGAARRAEEALRHDSVDAKGET</sequence>
<proteinExistence type="predicted"/>
<dbReference type="Pfam" id="PF10658">
    <property type="entry name" value="DUF2484"/>
    <property type="match status" value="1"/>
</dbReference>
<keyword evidence="3" id="KW-1185">Reference proteome</keyword>
<keyword evidence="1" id="KW-0472">Membrane</keyword>
<accession>A0A1M6M7M0</accession>
<evidence type="ECO:0008006" key="4">
    <source>
        <dbReference type="Google" id="ProtNLM"/>
    </source>
</evidence>
<dbReference type="STRING" id="313368.SAMN04488012_12114"/>
<feature type="transmembrane region" description="Helical" evidence="1">
    <location>
        <begin position="41"/>
        <end position="64"/>
    </location>
</feature>
<dbReference type="InterPro" id="IPR018919">
    <property type="entry name" value="DUF2484"/>
</dbReference>
<evidence type="ECO:0000313" key="2">
    <source>
        <dbReference type="EMBL" id="SHJ79481.1"/>
    </source>
</evidence>
<dbReference type="EMBL" id="FQZA01000021">
    <property type="protein sequence ID" value="SHJ79481.1"/>
    <property type="molecule type" value="Genomic_DNA"/>
</dbReference>
<gene>
    <name evidence="2" type="ORF">SAMN04488012_12114</name>
</gene>
<keyword evidence="1" id="KW-1133">Transmembrane helix</keyword>
<organism evidence="2 3">
    <name type="scientific">Palleronia salina</name>
    <dbReference type="NCBI Taxonomy" id="313368"/>
    <lineage>
        <taxon>Bacteria</taxon>
        <taxon>Pseudomonadati</taxon>
        <taxon>Pseudomonadota</taxon>
        <taxon>Alphaproteobacteria</taxon>
        <taxon>Rhodobacterales</taxon>
        <taxon>Roseobacteraceae</taxon>
        <taxon>Palleronia</taxon>
    </lineage>
</organism>
<evidence type="ECO:0000313" key="3">
    <source>
        <dbReference type="Proteomes" id="UP000184040"/>
    </source>
</evidence>
<evidence type="ECO:0000256" key="1">
    <source>
        <dbReference type="SAM" id="Phobius"/>
    </source>
</evidence>
<dbReference type="Proteomes" id="UP000184040">
    <property type="component" value="Unassembled WGS sequence"/>
</dbReference>
<keyword evidence="1" id="KW-0812">Transmembrane</keyword>
<reference evidence="2 3" key="1">
    <citation type="submission" date="2016-11" db="EMBL/GenBank/DDBJ databases">
        <authorList>
            <person name="Jaros S."/>
            <person name="Januszkiewicz K."/>
            <person name="Wedrychowicz H."/>
        </authorList>
    </citation>
    <scope>NUCLEOTIDE SEQUENCE [LARGE SCALE GENOMIC DNA]</scope>
    <source>
        <strain evidence="2 3">DSM 26892</strain>
    </source>
</reference>
<name>A0A1M6M7M0_9RHOB</name>
<protein>
    <recommendedName>
        <fullName evidence="4">UDP-N-acetylmuramate--alanine ligase</fullName>
    </recommendedName>
</protein>